<name>A0A5B8URL8_9SPHI</name>
<evidence type="ECO:0000256" key="1">
    <source>
        <dbReference type="SAM" id="Phobius"/>
    </source>
</evidence>
<dbReference type="Proteomes" id="UP000321479">
    <property type="component" value="Chromosome"/>
</dbReference>
<organism evidence="2 3">
    <name type="scientific">Mucilaginibacter ginsenosidivorans</name>
    <dbReference type="NCBI Taxonomy" id="398053"/>
    <lineage>
        <taxon>Bacteria</taxon>
        <taxon>Pseudomonadati</taxon>
        <taxon>Bacteroidota</taxon>
        <taxon>Sphingobacteriia</taxon>
        <taxon>Sphingobacteriales</taxon>
        <taxon>Sphingobacteriaceae</taxon>
        <taxon>Mucilaginibacter</taxon>
    </lineage>
</organism>
<dbReference type="EMBL" id="CP042436">
    <property type="protein sequence ID" value="QEC61498.1"/>
    <property type="molecule type" value="Genomic_DNA"/>
</dbReference>
<accession>A0A5B8URL8</accession>
<dbReference type="OrthoDB" id="772995at2"/>
<gene>
    <name evidence="2" type="ORF">FRZ54_02500</name>
</gene>
<protein>
    <submittedName>
        <fullName evidence="2">Uncharacterized protein</fullName>
    </submittedName>
</protein>
<keyword evidence="1" id="KW-0472">Membrane</keyword>
<sequence length="104" mass="12360">MSQVSEIRCPHCGEWTMWQGHIDDRCISCGEFLETRRFSLEVEKRITRELKKDDDYFAPKPTDSPEKRWFKSMFNSFRWGVYYVQLALFTFITIVLLIISLLAG</sequence>
<evidence type="ECO:0000313" key="2">
    <source>
        <dbReference type="EMBL" id="QEC61498.1"/>
    </source>
</evidence>
<dbReference type="AlphaFoldDB" id="A0A5B8URL8"/>
<keyword evidence="1" id="KW-0812">Transmembrane</keyword>
<reference evidence="2 3" key="1">
    <citation type="journal article" date="2017" name="Curr. Microbiol.">
        <title>Mucilaginibacter ginsenosidivorans sp. nov., Isolated from Soil of Ginseng Field.</title>
        <authorList>
            <person name="Kim M.M."/>
            <person name="Siddiqi M.Z."/>
            <person name="Im W.T."/>
        </authorList>
    </citation>
    <scope>NUCLEOTIDE SEQUENCE [LARGE SCALE GENOMIC DNA]</scope>
    <source>
        <strain evidence="2 3">Gsoil 3017</strain>
    </source>
</reference>
<evidence type="ECO:0000313" key="3">
    <source>
        <dbReference type="Proteomes" id="UP000321479"/>
    </source>
</evidence>
<keyword evidence="1" id="KW-1133">Transmembrane helix</keyword>
<keyword evidence="3" id="KW-1185">Reference proteome</keyword>
<dbReference type="RefSeq" id="WP_147030075.1">
    <property type="nucleotide sequence ID" value="NZ_CP042436.1"/>
</dbReference>
<dbReference type="KEGG" id="mgin:FRZ54_02500"/>
<proteinExistence type="predicted"/>
<feature type="transmembrane region" description="Helical" evidence="1">
    <location>
        <begin position="81"/>
        <end position="103"/>
    </location>
</feature>